<dbReference type="AlphaFoldDB" id="A0AAV0WH38"/>
<organism evidence="2 3">
    <name type="scientific">Macrosiphum euphorbiae</name>
    <name type="common">potato aphid</name>
    <dbReference type="NCBI Taxonomy" id="13131"/>
    <lineage>
        <taxon>Eukaryota</taxon>
        <taxon>Metazoa</taxon>
        <taxon>Ecdysozoa</taxon>
        <taxon>Arthropoda</taxon>
        <taxon>Hexapoda</taxon>
        <taxon>Insecta</taxon>
        <taxon>Pterygota</taxon>
        <taxon>Neoptera</taxon>
        <taxon>Paraneoptera</taxon>
        <taxon>Hemiptera</taxon>
        <taxon>Sternorrhyncha</taxon>
        <taxon>Aphidomorpha</taxon>
        <taxon>Aphidoidea</taxon>
        <taxon>Aphididae</taxon>
        <taxon>Macrosiphini</taxon>
        <taxon>Macrosiphum</taxon>
    </lineage>
</organism>
<accession>A0AAV0WH38</accession>
<feature type="coiled-coil region" evidence="1">
    <location>
        <begin position="37"/>
        <end position="92"/>
    </location>
</feature>
<sequence>MKKNFKVKPLRKFVKECDDPRQIHRILQELKGSLSQLNSIKKERETMDIDMDKLNVEIVEFKKYVHEKSFKVEDYIETIDECENIITDEKRKQEDYHKKIKFIGINIKKLDKIVQDAKSRIESYKPYEACHSVMSTILVQQYCNVKTIPKTVLFTLIDNIIQI</sequence>
<reference evidence="2 3" key="1">
    <citation type="submission" date="2023-01" db="EMBL/GenBank/DDBJ databases">
        <authorList>
            <person name="Whitehead M."/>
        </authorList>
    </citation>
    <scope>NUCLEOTIDE SEQUENCE [LARGE SCALE GENOMIC DNA]</scope>
</reference>
<keyword evidence="3" id="KW-1185">Reference proteome</keyword>
<proteinExistence type="predicted"/>
<dbReference type="Proteomes" id="UP001160148">
    <property type="component" value="Unassembled WGS sequence"/>
</dbReference>
<protein>
    <submittedName>
        <fullName evidence="2">Uncharacterized protein</fullName>
    </submittedName>
</protein>
<evidence type="ECO:0000256" key="1">
    <source>
        <dbReference type="SAM" id="Coils"/>
    </source>
</evidence>
<evidence type="ECO:0000313" key="3">
    <source>
        <dbReference type="Proteomes" id="UP001160148"/>
    </source>
</evidence>
<evidence type="ECO:0000313" key="2">
    <source>
        <dbReference type="EMBL" id="CAI6355156.1"/>
    </source>
</evidence>
<keyword evidence="1" id="KW-0175">Coiled coil</keyword>
<dbReference type="EMBL" id="CARXXK010000002">
    <property type="protein sequence ID" value="CAI6355156.1"/>
    <property type="molecule type" value="Genomic_DNA"/>
</dbReference>
<comment type="caution">
    <text evidence="2">The sequence shown here is derived from an EMBL/GenBank/DDBJ whole genome shotgun (WGS) entry which is preliminary data.</text>
</comment>
<name>A0AAV0WH38_9HEMI</name>
<gene>
    <name evidence="2" type="ORF">MEUPH1_LOCUS11044</name>
</gene>